<name>F2LJM8_BURGS</name>
<dbReference type="EMBL" id="CP002600">
    <property type="protein sequence ID" value="AEA62895.1"/>
    <property type="molecule type" value="Genomic_DNA"/>
</dbReference>
<organism evidence="2 3">
    <name type="scientific">Burkholderia gladioli (strain BSR3)</name>
    <dbReference type="NCBI Taxonomy" id="999541"/>
    <lineage>
        <taxon>Bacteria</taxon>
        <taxon>Pseudomonadati</taxon>
        <taxon>Pseudomonadota</taxon>
        <taxon>Betaproteobacteria</taxon>
        <taxon>Burkholderiales</taxon>
        <taxon>Burkholderiaceae</taxon>
        <taxon>Burkholderia</taxon>
    </lineage>
</organism>
<dbReference type="RefSeq" id="WP_013689227.1">
    <property type="nucleotide sequence ID" value="NC_015376.1"/>
</dbReference>
<evidence type="ECO:0000313" key="3">
    <source>
        <dbReference type="Proteomes" id="UP000008316"/>
    </source>
</evidence>
<keyword evidence="1" id="KW-1133">Transmembrane helix</keyword>
<reference evidence="2 3" key="1">
    <citation type="journal article" date="2011" name="J. Bacteriol.">
        <title>Complete genome sequence of Burkholderia gladioli BSR3.</title>
        <authorList>
            <person name="Seo Y.S."/>
            <person name="Lim J."/>
            <person name="Choi B.S."/>
            <person name="Kim H."/>
            <person name="Goo E."/>
            <person name="Lee B."/>
            <person name="Lim J.S."/>
            <person name="Choi I.Y."/>
            <person name="Moon J.S."/>
            <person name="Kim J."/>
            <person name="Hwang I."/>
        </authorList>
    </citation>
    <scope>NUCLEOTIDE SEQUENCE [LARGE SCALE GENOMIC DNA]</scope>
    <source>
        <strain evidence="2 3">BSR3</strain>
    </source>
</reference>
<evidence type="ECO:0000313" key="2">
    <source>
        <dbReference type="EMBL" id="AEA62895.1"/>
    </source>
</evidence>
<keyword evidence="3" id="KW-1185">Reference proteome</keyword>
<feature type="transmembrane region" description="Helical" evidence="1">
    <location>
        <begin position="47"/>
        <end position="69"/>
    </location>
</feature>
<evidence type="ECO:0000256" key="1">
    <source>
        <dbReference type="SAM" id="Phobius"/>
    </source>
</evidence>
<proteinExistence type="predicted"/>
<sequence length="189" mass="18584">MNEMGGNSAALAAGPARRAVATETAAKTAAAAPLAEVWGDTVDLRHLGWSVAIGVGVALGAFLAGRALLAPLVADPQIARAYAMLVGLGGCLAAGVICAKLFAPKRVVVEQVVDEAARLRVLAQLDAESGGLGSLEDLSPAARAEMDELGLTAVFAAYERGAGRVAAEAGAAAAGDAAGAAAVEPGARS</sequence>
<dbReference type="KEGG" id="bgd:bgla_2g04190"/>
<dbReference type="HOGENOM" id="CLU_123209_0_0_4"/>
<feature type="transmembrane region" description="Helical" evidence="1">
    <location>
        <begin position="81"/>
        <end position="103"/>
    </location>
</feature>
<protein>
    <submittedName>
        <fullName evidence="2">Uncharacterized protein</fullName>
    </submittedName>
</protein>
<dbReference type="eggNOG" id="ENOG5032SY3">
    <property type="taxonomic scope" value="Bacteria"/>
</dbReference>
<dbReference type="AlphaFoldDB" id="F2LJM8"/>
<keyword evidence="1" id="KW-0472">Membrane</keyword>
<dbReference type="STRING" id="999541.bgla_2g04190"/>
<dbReference type="Proteomes" id="UP000008316">
    <property type="component" value="Chromosome 2"/>
</dbReference>
<keyword evidence="1" id="KW-0812">Transmembrane</keyword>
<gene>
    <name evidence="2" type="ordered locus">bgla_2g04190</name>
</gene>
<accession>F2LJM8</accession>